<proteinExistence type="predicted"/>
<evidence type="ECO:0000313" key="2">
    <source>
        <dbReference type="Proteomes" id="UP000029067"/>
    </source>
</evidence>
<name>A0A087AW89_9BIFI</name>
<protein>
    <submittedName>
        <fullName evidence="1">Uncharacterized protein</fullName>
    </submittedName>
</protein>
<evidence type="ECO:0000313" key="1">
    <source>
        <dbReference type="EMBL" id="KFI63039.1"/>
    </source>
</evidence>
<dbReference type="AlphaFoldDB" id="A0A087AW89"/>
<dbReference type="STRING" id="1688.BCUN_0872"/>
<comment type="caution">
    <text evidence="1">The sequence shown here is derived from an EMBL/GenBank/DDBJ whole genome shotgun (WGS) entry which is preliminary data.</text>
</comment>
<dbReference type="RefSeq" id="WP_033515575.1">
    <property type="nucleotide sequence ID" value="NZ_JGYV01000010.1"/>
</dbReference>
<dbReference type="EMBL" id="JGYV01000010">
    <property type="protein sequence ID" value="KFI63039.1"/>
    <property type="molecule type" value="Genomic_DNA"/>
</dbReference>
<accession>A0A087AW89</accession>
<sequence>MINVSQQRALLHGIIAECARLEQERTSRAEQVMGIGHANADPYTDPYTDGYLDALTAVDAYCTRLDNGMWKP</sequence>
<dbReference type="Proteomes" id="UP000029067">
    <property type="component" value="Unassembled WGS sequence"/>
</dbReference>
<gene>
    <name evidence="1" type="ORF">BCUN_0872</name>
</gene>
<organism evidence="1 2">
    <name type="scientific">Bifidobacterium cuniculi</name>
    <dbReference type="NCBI Taxonomy" id="1688"/>
    <lineage>
        <taxon>Bacteria</taxon>
        <taxon>Bacillati</taxon>
        <taxon>Actinomycetota</taxon>
        <taxon>Actinomycetes</taxon>
        <taxon>Bifidobacteriales</taxon>
        <taxon>Bifidobacteriaceae</taxon>
        <taxon>Bifidobacterium</taxon>
    </lineage>
</organism>
<keyword evidence="2" id="KW-1185">Reference proteome</keyword>
<reference evidence="1 2" key="1">
    <citation type="submission" date="2014-03" db="EMBL/GenBank/DDBJ databases">
        <title>Genomics of Bifidobacteria.</title>
        <authorList>
            <person name="Ventura M."/>
            <person name="Milani C."/>
            <person name="Lugli G.A."/>
        </authorList>
    </citation>
    <scope>NUCLEOTIDE SEQUENCE [LARGE SCALE GENOMIC DNA]</scope>
    <source>
        <strain evidence="1 2">LMG 10738</strain>
    </source>
</reference>